<accession>A0A059KGP0</accession>
<organism evidence="2 3">
    <name type="scientific">Sphaerotilus natans subsp. natans DSM 6575</name>
    <dbReference type="NCBI Taxonomy" id="1286631"/>
    <lineage>
        <taxon>Bacteria</taxon>
        <taxon>Pseudomonadati</taxon>
        <taxon>Pseudomonadota</taxon>
        <taxon>Betaproteobacteria</taxon>
        <taxon>Burkholderiales</taxon>
        <taxon>Sphaerotilaceae</taxon>
        <taxon>Sphaerotilus</taxon>
    </lineage>
</organism>
<dbReference type="EMBL" id="AZRA01000166">
    <property type="protein sequence ID" value="KDB50278.1"/>
    <property type="molecule type" value="Genomic_DNA"/>
</dbReference>
<evidence type="ECO:0000256" key="1">
    <source>
        <dbReference type="SAM" id="MobiDB-lite"/>
    </source>
</evidence>
<gene>
    <name evidence="2" type="ORF">X805_41300</name>
</gene>
<evidence type="ECO:0000313" key="3">
    <source>
        <dbReference type="Proteomes" id="UP000026714"/>
    </source>
</evidence>
<dbReference type="eggNOG" id="ENOG50321NP">
    <property type="taxonomic scope" value="Bacteria"/>
</dbReference>
<dbReference type="Proteomes" id="UP000026714">
    <property type="component" value="Unassembled WGS sequence"/>
</dbReference>
<reference evidence="2 3" key="1">
    <citation type="journal article" date="2014" name="FEMS Microbiol. Ecol.">
        <title>Sphaerotilus natans encrusted with nanoball-shaped Fe(III) oxide minerals formed by nitrate-reducing mixotrophic Fe(II) oxidation.</title>
        <authorList>
            <person name="Park S."/>
            <person name="Kim D.H."/>
            <person name="Lee J.H."/>
            <person name="Hur H.G."/>
        </authorList>
    </citation>
    <scope>NUCLEOTIDE SEQUENCE [LARGE SCALE GENOMIC DNA]</scope>
    <source>
        <strain evidence="2 3">DSM 6575</strain>
    </source>
</reference>
<dbReference type="AlphaFoldDB" id="A0A059KGP0"/>
<sequence>MTQAQVAQRAHELLKKPLATADTATKHYQKIERTGRTSQAMADALAKALNTTVNVLQGNAPDKGPSLIESLERQFRHQLETGASPVLQEALAQEALAQRGDPDPDPVRTFAEEVAKRIEYMQLGPPRDELARLVELTGWTEAELMRPMSIDGHWFVMSTIHGVRRSEIVLGADHVPHWIQYSIQDDWPDFPGGSIWSDCVITMREELPWLHVEVQSPSIPALRNTFSFVRCSPTPSGLHWTNPSWRDRFWLDDSLRKWAFTHANFVVGFDGQRVPSDMRALRLLIERPDHDDDEQLAVVKGNLEELSDDVIDNFKGEGQHDLVVSWIASGLWEAVKPLLHDWPADQWHVKSDTCIVDTCIVISLDDSIRWKDWSGRGAPPPSVGYRLRLVEQLDDGKFRRVPWRRSSVELIAERLRKRLSEEAERNRASKAPQAALPPA</sequence>
<proteinExistence type="predicted"/>
<comment type="caution">
    <text evidence="2">The sequence shown here is derived from an EMBL/GenBank/DDBJ whole genome shotgun (WGS) entry which is preliminary data.</text>
</comment>
<feature type="region of interest" description="Disordered" evidence="1">
    <location>
        <begin position="420"/>
        <end position="439"/>
    </location>
</feature>
<name>A0A059KGP0_9BURK</name>
<keyword evidence="3" id="KW-1185">Reference proteome</keyword>
<evidence type="ECO:0000313" key="2">
    <source>
        <dbReference type="EMBL" id="KDB50278.1"/>
    </source>
</evidence>
<protein>
    <submittedName>
        <fullName evidence="2">Uncharacterized protein</fullName>
    </submittedName>
</protein>